<dbReference type="RefSeq" id="XP_038729785.1">
    <property type="nucleotide sequence ID" value="XM_038879274.1"/>
</dbReference>
<comment type="caution">
    <text evidence="1">The sequence shown here is derived from an EMBL/GenBank/DDBJ whole genome shotgun (WGS) entry which is preliminary data.</text>
</comment>
<protein>
    <submittedName>
        <fullName evidence="1">Uncharacterized protein</fullName>
    </submittedName>
</protein>
<dbReference type="Proteomes" id="UP000710849">
    <property type="component" value="Unassembled WGS sequence"/>
</dbReference>
<accession>A0A9P5I6D7</accession>
<organism evidence="1 2">
    <name type="scientific">Botrytis byssoidea</name>
    <dbReference type="NCBI Taxonomy" id="139641"/>
    <lineage>
        <taxon>Eukaryota</taxon>
        <taxon>Fungi</taxon>
        <taxon>Dikarya</taxon>
        <taxon>Ascomycota</taxon>
        <taxon>Pezizomycotina</taxon>
        <taxon>Leotiomycetes</taxon>
        <taxon>Helotiales</taxon>
        <taxon>Sclerotiniaceae</taxon>
        <taxon>Botrytis</taxon>
    </lineage>
</organism>
<dbReference type="GeneID" id="62152347"/>
<proteinExistence type="predicted"/>
<dbReference type="EMBL" id="RCSW01000019">
    <property type="protein sequence ID" value="KAF7932992.1"/>
    <property type="molecule type" value="Genomic_DNA"/>
</dbReference>
<gene>
    <name evidence="1" type="ORF">EAE97_008759</name>
</gene>
<sequence>MPGRNVIAHFLRRTRNLFGYIPRIKKGWQLADKTCHDRVGTGMPRSSHCLSRGSARTDLVRESGVREVLVNWSAYHLGEWGTVRDEAVCSFVPPIRLV</sequence>
<evidence type="ECO:0000313" key="1">
    <source>
        <dbReference type="EMBL" id="KAF7932992.1"/>
    </source>
</evidence>
<evidence type="ECO:0000313" key="2">
    <source>
        <dbReference type="Proteomes" id="UP000710849"/>
    </source>
</evidence>
<dbReference type="AlphaFoldDB" id="A0A9P5I6D7"/>
<reference evidence="1 2" key="1">
    <citation type="journal article" date="2020" name="Genome Biol. Evol.">
        <title>Comparative genomics of Sclerotiniaceae.</title>
        <authorList>
            <person name="Valero Jimenez C.A."/>
            <person name="Steentjes M."/>
            <person name="Scholten O.E."/>
            <person name="Van Kan J.A.L."/>
        </authorList>
    </citation>
    <scope>NUCLEOTIDE SEQUENCE [LARGE SCALE GENOMIC DNA]</scope>
    <source>
        <strain evidence="1 2">MUCL 94</strain>
    </source>
</reference>
<keyword evidence="2" id="KW-1185">Reference proteome</keyword>
<name>A0A9P5I6D7_9HELO</name>